<reference evidence="9 10" key="1">
    <citation type="submission" date="2020-06" db="EMBL/GenBank/DDBJ databases">
        <title>Genomic analysis of Salicibibacter sp. NKC5-3.</title>
        <authorList>
            <person name="Oh Y.J."/>
        </authorList>
    </citation>
    <scope>NUCLEOTIDE SEQUENCE [LARGE SCALE GENOMIC DNA]</scope>
    <source>
        <strain evidence="9 10">NKC5-3</strain>
    </source>
</reference>
<evidence type="ECO:0000256" key="7">
    <source>
        <dbReference type="SAM" id="MobiDB-lite"/>
    </source>
</evidence>
<evidence type="ECO:0000313" key="9">
    <source>
        <dbReference type="EMBL" id="QQK78327.1"/>
    </source>
</evidence>
<dbReference type="GO" id="GO:0006508">
    <property type="term" value="P:proteolysis"/>
    <property type="evidence" value="ECO:0007669"/>
    <property type="project" value="UniProtKB-KW"/>
</dbReference>
<dbReference type="Gene3D" id="3.60.20.30">
    <property type="entry name" value="(Glycosyl)asparaginase"/>
    <property type="match status" value="1"/>
</dbReference>
<dbReference type="AlphaFoldDB" id="A0A7T6Z7W3"/>
<dbReference type="GO" id="GO:0016811">
    <property type="term" value="F:hydrolase activity, acting on carbon-nitrogen (but not peptide) bonds, in linear amides"/>
    <property type="evidence" value="ECO:0007669"/>
    <property type="project" value="UniProtKB-ARBA"/>
</dbReference>
<feature type="active site" description="Nucleophile" evidence="4">
    <location>
        <position position="177"/>
    </location>
</feature>
<keyword evidence="1" id="KW-0645">Protease</keyword>
<sequence length="404" mass="43174">MDSSAEQEDPEQEDIMFAIHGGSGTVAEDEQDDQREVMEEALEAGKNTIEGGGTSVEAVEEAIVILEDSPLLNAGRGSVFNTDAAHELDASLMNGEDLEAGAVAGVKNIKNPITLTHEIMEESEHVMLGGDGADLFGIEQGLETVTQDYFFTERRWEQLLDAKDEDEADTEDENHGTVGAVGLDENDNLAAGTSTGGLTNKAVGRIGDSPIIGAGTYADNNGVAVSATGTGEVFIRGTAARDISALVEIDEQSVYEAAEAVVEENMPALGATGAVIALDHDGNLASPFSSGGLSYGYVTNDGEIVVEFAEEEDEDEPITVADINESVERFDEEGEFASEEAVQALTTHLTSVSHYEDQEEAENVVQHMGGFKDLLEHQLDNDLTSEEAFDELYAQSEELIDQWE</sequence>
<dbReference type="InterPro" id="IPR054470">
    <property type="entry name" value="FIMAH_dom"/>
</dbReference>
<evidence type="ECO:0000256" key="5">
    <source>
        <dbReference type="PIRSR" id="PIRSR600246-2"/>
    </source>
</evidence>
<dbReference type="PANTHER" id="PTHR10188:SF6">
    <property type="entry name" value="N(4)-(BETA-N-ACETYLGLUCOSAMINYL)-L-ASPARAGINASE"/>
    <property type="match status" value="1"/>
</dbReference>
<accession>A0A7T6Z7W3</accession>
<evidence type="ECO:0000313" key="10">
    <source>
        <dbReference type="Proteomes" id="UP000595823"/>
    </source>
</evidence>
<evidence type="ECO:0000256" key="6">
    <source>
        <dbReference type="PIRSR" id="PIRSR600246-3"/>
    </source>
</evidence>
<dbReference type="InterPro" id="IPR000246">
    <property type="entry name" value="Peptidase_T2"/>
</dbReference>
<evidence type="ECO:0000259" key="8">
    <source>
        <dbReference type="Pfam" id="PF22888"/>
    </source>
</evidence>
<dbReference type="FunFam" id="3.60.20.30:FF:000001">
    <property type="entry name" value="Isoaspartyl peptidase/L-asparaginase"/>
    <property type="match status" value="1"/>
</dbReference>
<feature type="site" description="Cleavage; by autolysis" evidence="6">
    <location>
        <begin position="176"/>
        <end position="177"/>
    </location>
</feature>
<protein>
    <submittedName>
        <fullName evidence="9">Isoaspartyl peptidase/L-asparaginase</fullName>
    </submittedName>
</protein>
<feature type="binding site" evidence="5">
    <location>
        <begin position="205"/>
        <end position="208"/>
    </location>
    <ligand>
        <name>substrate</name>
    </ligand>
</feature>
<feature type="binding site" evidence="5">
    <location>
        <begin position="228"/>
        <end position="231"/>
    </location>
    <ligand>
        <name>substrate</name>
    </ligand>
</feature>
<dbReference type="CDD" id="cd04701">
    <property type="entry name" value="Asparaginase_2"/>
    <property type="match status" value="1"/>
</dbReference>
<keyword evidence="3" id="KW-0068">Autocatalytic cleavage</keyword>
<dbReference type="Pfam" id="PF22888">
    <property type="entry name" value="FIMAH"/>
    <property type="match status" value="1"/>
</dbReference>
<name>A0A7T6Z7W3_9BACI</name>
<keyword evidence="10" id="KW-1185">Reference proteome</keyword>
<gene>
    <name evidence="9" type="ORF">HUG15_13670</name>
</gene>
<dbReference type="InterPro" id="IPR029055">
    <property type="entry name" value="Ntn_hydrolases_N"/>
</dbReference>
<dbReference type="Pfam" id="PF01112">
    <property type="entry name" value="Asparaginase_2"/>
    <property type="match status" value="1"/>
</dbReference>
<proteinExistence type="predicted"/>
<organism evidence="9 10">
    <name type="scientific">Salicibibacter cibarius</name>
    <dbReference type="NCBI Taxonomy" id="2743000"/>
    <lineage>
        <taxon>Bacteria</taxon>
        <taxon>Bacillati</taxon>
        <taxon>Bacillota</taxon>
        <taxon>Bacilli</taxon>
        <taxon>Bacillales</taxon>
        <taxon>Bacillaceae</taxon>
        <taxon>Salicibibacter</taxon>
    </lineage>
</organism>
<feature type="region of interest" description="Disordered" evidence="7">
    <location>
        <begin position="164"/>
        <end position="186"/>
    </location>
</feature>
<dbReference type="EMBL" id="CP054705">
    <property type="protein sequence ID" value="QQK78327.1"/>
    <property type="molecule type" value="Genomic_DNA"/>
</dbReference>
<evidence type="ECO:0000256" key="1">
    <source>
        <dbReference type="ARBA" id="ARBA00022670"/>
    </source>
</evidence>
<evidence type="ECO:0000256" key="4">
    <source>
        <dbReference type="PIRSR" id="PIRSR600246-1"/>
    </source>
</evidence>
<dbReference type="SUPFAM" id="SSF56235">
    <property type="entry name" value="N-terminal nucleophile aminohydrolases (Ntn hydrolases)"/>
    <property type="match status" value="1"/>
</dbReference>
<dbReference type="KEGG" id="scia:HUG15_13670"/>
<dbReference type="PANTHER" id="PTHR10188">
    <property type="entry name" value="L-ASPARAGINASE"/>
    <property type="match status" value="1"/>
</dbReference>
<evidence type="ECO:0000256" key="3">
    <source>
        <dbReference type="ARBA" id="ARBA00022813"/>
    </source>
</evidence>
<dbReference type="Proteomes" id="UP000595823">
    <property type="component" value="Chromosome"/>
</dbReference>
<dbReference type="GO" id="GO:0008233">
    <property type="term" value="F:peptidase activity"/>
    <property type="evidence" value="ECO:0007669"/>
    <property type="project" value="UniProtKB-KW"/>
</dbReference>
<feature type="domain" description="FIMAH" evidence="8">
    <location>
        <begin position="320"/>
        <end position="401"/>
    </location>
</feature>
<evidence type="ECO:0000256" key="2">
    <source>
        <dbReference type="ARBA" id="ARBA00022801"/>
    </source>
</evidence>
<keyword evidence="2" id="KW-0378">Hydrolase</keyword>